<comment type="caution">
    <text evidence="1">The sequence shown here is derived from an EMBL/GenBank/DDBJ whole genome shotgun (WGS) entry which is preliminary data.</text>
</comment>
<dbReference type="EMBL" id="VZIZ01000048">
    <property type="protein sequence ID" value="KAF0567428.1"/>
    <property type="molecule type" value="Genomic_DNA"/>
</dbReference>
<accession>A0A6N7BSZ3</accession>
<gene>
    <name evidence="1" type="ORF">FQV37_2225</name>
</gene>
<name>A0A6N7BSZ3_9GAMM</name>
<evidence type="ECO:0000313" key="1">
    <source>
        <dbReference type="EMBL" id="KAF0567428.1"/>
    </source>
</evidence>
<dbReference type="AlphaFoldDB" id="A0A6N7BSZ3"/>
<dbReference type="RefSeq" id="WP_160023718.1">
    <property type="nucleotide sequence ID" value="NZ_VZIZ01000048.1"/>
</dbReference>
<organism evidence="1 2">
    <name type="scientific">Psychrobacter nivimaris</name>
    <dbReference type="NCBI Taxonomy" id="281738"/>
    <lineage>
        <taxon>Bacteria</taxon>
        <taxon>Pseudomonadati</taxon>
        <taxon>Pseudomonadota</taxon>
        <taxon>Gammaproteobacteria</taxon>
        <taxon>Moraxellales</taxon>
        <taxon>Moraxellaceae</taxon>
        <taxon>Psychrobacter</taxon>
    </lineage>
</organism>
<dbReference type="Proteomes" id="UP000471465">
    <property type="component" value="Unassembled WGS sequence"/>
</dbReference>
<keyword evidence="2" id="KW-1185">Reference proteome</keyword>
<proteinExistence type="predicted"/>
<evidence type="ECO:0008006" key="3">
    <source>
        <dbReference type="Google" id="ProtNLM"/>
    </source>
</evidence>
<protein>
    <recommendedName>
        <fullName evidence="3">Immunity protein 42</fullName>
    </recommendedName>
</protein>
<sequence length="154" mass="17999">MKKIGNGVIFFEVDDSYSFDGLLPLRINIKGHYLGTLESPTYLTSFMGEMESIVQDNCYLNENARIDNIESILFNEYGELVDMYRITIEETFDDFSKRVVRNNESIFFYFKLFSNAFFEYSEVKENEDILECISKKDYVDALALLKEYTASLNI</sequence>
<reference evidence="1 2" key="1">
    <citation type="submission" date="2019-09" db="EMBL/GenBank/DDBJ databases">
        <title>Draft genome sequence of Psychrobacter nivimaris LAMA 639, in search for biotechnological relevant genes.</title>
        <authorList>
            <person name="Lima A.O.S."/>
            <person name="Staloch B.E.K."/>
            <person name="Freitas R.C."/>
            <person name="Niero H."/>
            <person name="Silva M.A.C."/>
        </authorList>
    </citation>
    <scope>NUCLEOTIDE SEQUENCE [LARGE SCALE GENOMIC DNA]</scope>
    <source>
        <strain evidence="1 2">LAMA 639</strain>
    </source>
</reference>
<evidence type="ECO:0000313" key="2">
    <source>
        <dbReference type="Proteomes" id="UP000471465"/>
    </source>
</evidence>